<dbReference type="OrthoDB" id="4230874at2759"/>
<evidence type="ECO:0000313" key="1">
    <source>
        <dbReference type="EMBL" id="CRG90677.1"/>
    </source>
</evidence>
<dbReference type="Proteomes" id="UP000054383">
    <property type="component" value="Unassembled WGS sequence"/>
</dbReference>
<protein>
    <submittedName>
        <fullName evidence="1">Uncharacterized protein</fullName>
    </submittedName>
</protein>
<name>A0A0U1M554_TALIS</name>
<proteinExistence type="predicted"/>
<accession>A0A0U1M554</accession>
<sequence>MDILRWLFRPQDNEPRCPPIELGNFKIFWEDFKVLRSKYKDTDPESVASREETLAKMFVLYDEVHGNSHLLGIGEKIDTILSSVKGSEVLIEDIFFILDLRCSLQSHPYWDWGHGSTKNPEQVQEELPLDVRSSMTSNTTVVLNWFLTEFDTDMAGHVPPPENIRFWIQLCKGIMATNDLVYALRNLEIEGSEIRGRWDSVERPSFDEWVTFLHRERMEPICEKYTASMCALEWPL</sequence>
<keyword evidence="2" id="KW-1185">Reference proteome</keyword>
<organism evidence="1 2">
    <name type="scientific">Talaromyces islandicus</name>
    <name type="common">Penicillium islandicum</name>
    <dbReference type="NCBI Taxonomy" id="28573"/>
    <lineage>
        <taxon>Eukaryota</taxon>
        <taxon>Fungi</taxon>
        <taxon>Dikarya</taxon>
        <taxon>Ascomycota</taxon>
        <taxon>Pezizomycotina</taxon>
        <taxon>Eurotiomycetes</taxon>
        <taxon>Eurotiomycetidae</taxon>
        <taxon>Eurotiales</taxon>
        <taxon>Trichocomaceae</taxon>
        <taxon>Talaromyces</taxon>
        <taxon>Talaromyces sect. Islandici</taxon>
    </lineage>
</organism>
<evidence type="ECO:0000313" key="2">
    <source>
        <dbReference type="Proteomes" id="UP000054383"/>
    </source>
</evidence>
<gene>
    <name evidence="1" type="ORF">PISL3812_07722</name>
</gene>
<dbReference type="AlphaFoldDB" id="A0A0U1M554"/>
<reference evidence="1 2" key="1">
    <citation type="submission" date="2015-04" db="EMBL/GenBank/DDBJ databases">
        <authorList>
            <person name="Syromyatnikov M.Y."/>
            <person name="Popov V.N."/>
        </authorList>
    </citation>
    <scope>NUCLEOTIDE SEQUENCE [LARGE SCALE GENOMIC DNA]</scope>
    <source>
        <strain evidence="1">WF-38-12</strain>
    </source>
</reference>
<dbReference type="EMBL" id="CVMT01000008">
    <property type="protein sequence ID" value="CRG90677.1"/>
    <property type="molecule type" value="Genomic_DNA"/>
</dbReference>